<reference evidence="1 2" key="1">
    <citation type="journal article" date="2018" name="Front. Plant Sci.">
        <title>Red Clover (Trifolium pratense) and Zigzag Clover (T. medium) - A Picture of Genomic Similarities and Differences.</title>
        <authorList>
            <person name="Dluhosova J."/>
            <person name="Istvanek J."/>
            <person name="Nedelnik J."/>
            <person name="Repkova J."/>
        </authorList>
    </citation>
    <scope>NUCLEOTIDE SEQUENCE [LARGE SCALE GENOMIC DNA]</scope>
    <source>
        <strain evidence="2">cv. 10/8</strain>
        <tissue evidence="1">Leaf</tissue>
    </source>
</reference>
<proteinExistence type="predicted"/>
<comment type="caution">
    <text evidence="1">The sequence shown here is derived from an EMBL/GenBank/DDBJ whole genome shotgun (WGS) entry which is preliminary data.</text>
</comment>
<feature type="non-terminal residue" evidence="1">
    <location>
        <position position="1"/>
    </location>
</feature>
<protein>
    <submittedName>
        <fullName evidence="1">Uncharacterized protein</fullName>
    </submittedName>
</protein>
<evidence type="ECO:0000313" key="2">
    <source>
        <dbReference type="Proteomes" id="UP000265520"/>
    </source>
</evidence>
<accession>A0A392QX72</accession>
<dbReference type="Proteomes" id="UP000265520">
    <property type="component" value="Unassembled WGS sequence"/>
</dbReference>
<organism evidence="1 2">
    <name type="scientific">Trifolium medium</name>
    <dbReference type="NCBI Taxonomy" id="97028"/>
    <lineage>
        <taxon>Eukaryota</taxon>
        <taxon>Viridiplantae</taxon>
        <taxon>Streptophyta</taxon>
        <taxon>Embryophyta</taxon>
        <taxon>Tracheophyta</taxon>
        <taxon>Spermatophyta</taxon>
        <taxon>Magnoliopsida</taxon>
        <taxon>eudicotyledons</taxon>
        <taxon>Gunneridae</taxon>
        <taxon>Pentapetalae</taxon>
        <taxon>rosids</taxon>
        <taxon>fabids</taxon>
        <taxon>Fabales</taxon>
        <taxon>Fabaceae</taxon>
        <taxon>Papilionoideae</taxon>
        <taxon>50 kb inversion clade</taxon>
        <taxon>NPAAA clade</taxon>
        <taxon>Hologalegina</taxon>
        <taxon>IRL clade</taxon>
        <taxon>Trifolieae</taxon>
        <taxon>Trifolium</taxon>
    </lineage>
</organism>
<keyword evidence="2" id="KW-1185">Reference proteome</keyword>
<name>A0A392QX72_9FABA</name>
<dbReference type="AlphaFoldDB" id="A0A392QX72"/>
<dbReference type="EMBL" id="LXQA010164159">
    <property type="protein sequence ID" value="MCI28200.1"/>
    <property type="molecule type" value="Genomic_DNA"/>
</dbReference>
<evidence type="ECO:0000313" key="1">
    <source>
        <dbReference type="EMBL" id="MCI28200.1"/>
    </source>
</evidence>
<sequence>RWWCHTGETMRDGRETRDSVAAGTVHAWEKAAESASLDRKKP</sequence>